<accession>A0A5P9YUK1</accession>
<reference evidence="1 2" key="1">
    <citation type="submission" date="2019-10" db="EMBL/GenBank/DDBJ databases">
        <title>Nonomuraea sp. nov., isolated from Phyllanthus amarus.</title>
        <authorList>
            <person name="Klykleung N."/>
            <person name="Tanasupawat S."/>
        </authorList>
    </citation>
    <scope>NUCLEOTIDE SEQUENCE [LARGE SCALE GENOMIC DNA]</scope>
    <source>
        <strain evidence="1 2">PA1-10</strain>
    </source>
</reference>
<dbReference type="EMBL" id="VDLX02000032">
    <property type="protein sequence ID" value="KAB8184755.1"/>
    <property type="molecule type" value="Genomic_DNA"/>
</dbReference>
<evidence type="ECO:0000313" key="2">
    <source>
        <dbReference type="Proteomes" id="UP000312512"/>
    </source>
</evidence>
<protein>
    <submittedName>
        <fullName evidence="1">Uncharacterized protein</fullName>
    </submittedName>
</protein>
<keyword evidence="2" id="KW-1185">Reference proteome</keyword>
<dbReference type="RefSeq" id="WP_139637935.1">
    <property type="nucleotide sequence ID" value="NZ_CP045572.1"/>
</dbReference>
<gene>
    <name evidence="1" type="ORF">FH608_048200</name>
</gene>
<dbReference type="OrthoDB" id="3541237at2"/>
<organism evidence="1 2">
    <name type="scientific">Nonomuraea phyllanthi</name>
    <dbReference type="NCBI Taxonomy" id="2219224"/>
    <lineage>
        <taxon>Bacteria</taxon>
        <taxon>Bacillati</taxon>
        <taxon>Actinomycetota</taxon>
        <taxon>Actinomycetes</taxon>
        <taxon>Streptosporangiales</taxon>
        <taxon>Streptosporangiaceae</taxon>
        <taxon>Nonomuraea</taxon>
    </lineage>
</organism>
<sequence>MKATLFKRAIVVVVLIAAGLLSTGTTASAAPPDGGAAQEAGEVGVAGALVSVSPSAEYTEDPLGMGRAAWTKRCPAYRFCTTQVGSGGQSIGFQFYKCTTYALTNWGVNGDDSHSLVYNHQNVTVKYLDRRYAEIQSTPPGYFEIIDFKPVWYISLCN</sequence>
<comment type="caution">
    <text evidence="1">The sequence shown here is derived from an EMBL/GenBank/DDBJ whole genome shotgun (WGS) entry which is preliminary data.</text>
</comment>
<dbReference type="Proteomes" id="UP000312512">
    <property type="component" value="Unassembled WGS sequence"/>
</dbReference>
<accession>A0A5C4V3E9</accession>
<evidence type="ECO:0000313" key="1">
    <source>
        <dbReference type="EMBL" id="KAB8184755.1"/>
    </source>
</evidence>
<proteinExistence type="predicted"/>
<dbReference type="AlphaFoldDB" id="A0A5C4V3E9"/>
<name>A0A5C4V3E9_9ACTN</name>